<comment type="similarity">
    <text evidence="1">Belongs to the PDCD5 family.</text>
</comment>
<dbReference type="Gene3D" id="1.10.8.140">
    <property type="entry name" value="PDCD5-like"/>
    <property type="match status" value="1"/>
</dbReference>
<dbReference type="GO" id="GO:0003677">
    <property type="term" value="F:DNA binding"/>
    <property type="evidence" value="ECO:0007669"/>
    <property type="project" value="InterPro"/>
</dbReference>
<dbReference type="InterPro" id="IPR002836">
    <property type="entry name" value="PDCD5-like"/>
</dbReference>
<dbReference type="Pfam" id="PF01984">
    <property type="entry name" value="dsDNA_bind"/>
    <property type="match status" value="1"/>
</dbReference>
<dbReference type="SUPFAM" id="SSF46950">
    <property type="entry name" value="Double-stranded DNA-binding domain"/>
    <property type="match status" value="1"/>
</dbReference>
<dbReference type="OrthoDB" id="10252486at2759"/>
<name>A0A0J9SXI8_PLAV1</name>
<dbReference type="PANTHER" id="PTHR10840:SF0">
    <property type="entry name" value="PROGRAMMED CELL DEATH PROTEIN 5"/>
    <property type="match status" value="1"/>
</dbReference>
<evidence type="ECO:0000313" key="4">
    <source>
        <dbReference type="Proteomes" id="UP000053327"/>
    </source>
</evidence>
<dbReference type="InterPro" id="IPR036883">
    <property type="entry name" value="PDCD5-like_sf"/>
</dbReference>
<evidence type="ECO:0000256" key="2">
    <source>
        <dbReference type="SAM" id="MobiDB-lite"/>
    </source>
</evidence>
<dbReference type="PANTHER" id="PTHR10840">
    <property type="entry name" value="PROGRAMMED CELL DEATH PROTEIN 5"/>
    <property type="match status" value="1"/>
</dbReference>
<evidence type="ECO:0000313" key="3">
    <source>
        <dbReference type="EMBL" id="KMZ87579.1"/>
    </source>
</evidence>
<feature type="region of interest" description="Disordered" evidence="2">
    <location>
        <begin position="1"/>
        <end position="37"/>
    </location>
</feature>
<dbReference type="Proteomes" id="UP000053327">
    <property type="component" value="Unassembled WGS sequence"/>
</dbReference>
<accession>A0A0J9SXI8</accession>
<dbReference type="EMBL" id="KQ234797">
    <property type="protein sequence ID" value="KMZ87579.1"/>
    <property type="molecule type" value="Genomic_DNA"/>
</dbReference>
<gene>
    <name evidence="3" type="ORF">PVBG_04917</name>
</gene>
<dbReference type="GO" id="GO:0005829">
    <property type="term" value="C:cytosol"/>
    <property type="evidence" value="ECO:0007669"/>
    <property type="project" value="TreeGrafter"/>
</dbReference>
<proteinExistence type="inferred from homology"/>
<protein>
    <submittedName>
        <fullName evidence="3">Apoptosis-like protein</fullName>
    </submittedName>
</protein>
<dbReference type="AlphaFoldDB" id="A0A0J9SXI8"/>
<dbReference type="GO" id="GO:0005634">
    <property type="term" value="C:nucleus"/>
    <property type="evidence" value="ECO:0007669"/>
    <property type="project" value="TreeGrafter"/>
</dbReference>
<evidence type="ECO:0000256" key="1">
    <source>
        <dbReference type="ARBA" id="ARBA00010490"/>
    </source>
</evidence>
<reference evidence="3 4" key="1">
    <citation type="submission" date="2011-08" db="EMBL/GenBank/DDBJ databases">
        <title>The Genome Sequence of Plasmodium vivax Brazil I.</title>
        <authorList>
            <consortium name="The Broad Institute Genome Sequencing Platform"/>
            <consortium name="The Broad Institute Genome Sequencing Center for Infectious Disease"/>
            <person name="Neafsey D."/>
            <person name="Carlton J."/>
            <person name="Barnwell J."/>
            <person name="Collins W."/>
            <person name="Escalante A."/>
            <person name="Mullikin J."/>
            <person name="Saul A."/>
            <person name="Guigo R."/>
            <person name="Camara F."/>
            <person name="Young S.K."/>
            <person name="Zeng Q."/>
            <person name="Gargeya S."/>
            <person name="Fitzgerald M."/>
            <person name="Haas B."/>
            <person name="Abouelleil A."/>
            <person name="Alvarado L."/>
            <person name="Arachchi H.M."/>
            <person name="Berlin A."/>
            <person name="Brown A."/>
            <person name="Chapman S.B."/>
            <person name="Chen Z."/>
            <person name="Dunbar C."/>
            <person name="Freedman E."/>
            <person name="Gearin G."/>
            <person name="Gellesch M."/>
            <person name="Goldberg J."/>
            <person name="Griggs A."/>
            <person name="Gujja S."/>
            <person name="Heiman D."/>
            <person name="Howarth C."/>
            <person name="Larson L."/>
            <person name="Lui A."/>
            <person name="MacDonald P.J.P."/>
            <person name="Montmayeur A."/>
            <person name="Murphy C."/>
            <person name="Neiman D."/>
            <person name="Pearson M."/>
            <person name="Priest M."/>
            <person name="Roberts A."/>
            <person name="Saif S."/>
            <person name="Shea T."/>
            <person name="Shenoy N."/>
            <person name="Sisk P."/>
            <person name="Stolte C."/>
            <person name="Sykes S."/>
            <person name="Wortman J."/>
            <person name="Nusbaum C."/>
            <person name="Birren B."/>
        </authorList>
    </citation>
    <scope>NUCLEOTIDE SEQUENCE [LARGE SCALE GENOMIC DNA]</scope>
    <source>
        <strain evidence="3 4">Brazil I</strain>
    </source>
</reference>
<organism evidence="3 4">
    <name type="scientific">Plasmodium vivax (strain Brazil I)</name>
    <dbReference type="NCBI Taxonomy" id="1033975"/>
    <lineage>
        <taxon>Eukaryota</taxon>
        <taxon>Sar</taxon>
        <taxon>Alveolata</taxon>
        <taxon>Apicomplexa</taxon>
        <taxon>Aconoidasida</taxon>
        <taxon>Haemosporida</taxon>
        <taxon>Plasmodiidae</taxon>
        <taxon>Plasmodium</taxon>
        <taxon>Plasmodium (Plasmodium)</taxon>
    </lineage>
</organism>
<dbReference type="PIRSF" id="PIRSF015730">
    <property type="entry name" value="TFAR19"/>
    <property type="match status" value="1"/>
</dbReference>
<sequence>MNAEKAEANSRLLELSKRNLENKTKKELEQKQKQEEQLEQRRIIMKSLLTPDAHARCKEKKRPFKSAALEREAVLEGLAPPTRVTMSRIAIVKEEKARRIEDIIIRNSQMGLLHRKIDDEQLIKIIEQVSEQIYKKEPVIEIRRRKQFDDDDDFNEEDYT</sequence>